<dbReference type="InterPro" id="IPR006059">
    <property type="entry name" value="SBP"/>
</dbReference>
<accession>A0A7W5GB70</accession>
<dbReference type="AlphaFoldDB" id="A0A7W5GB70"/>
<organism evidence="7 8">
    <name type="scientific">Paenibacillus endophyticus</name>
    <dbReference type="NCBI Taxonomy" id="1294268"/>
    <lineage>
        <taxon>Bacteria</taxon>
        <taxon>Bacillati</taxon>
        <taxon>Bacillota</taxon>
        <taxon>Bacilli</taxon>
        <taxon>Bacillales</taxon>
        <taxon>Paenibacillaceae</taxon>
        <taxon>Paenibacillus</taxon>
    </lineage>
</organism>
<evidence type="ECO:0000256" key="6">
    <source>
        <dbReference type="SAM" id="SignalP"/>
    </source>
</evidence>
<protein>
    <submittedName>
        <fullName evidence="7">Multiple sugar transport system substrate-binding protein</fullName>
    </submittedName>
</protein>
<comment type="caution">
    <text evidence="7">The sequence shown here is derived from an EMBL/GenBank/DDBJ whole genome shotgun (WGS) entry which is preliminary data.</text>
</comment>
<evidence type="ECO:0000256" key="3">
    <source>
        <dbReference type="ARBA" id="ARBA00023136"/>
    </source>
</evidence>
<evidence type="ECO:0000256" key="2">
    <source>
        <dbReference type="ARBA" id="ARBA00022729"/>
    </source>
</evidence>
<keyword evidence="5" id="KW-0449">Lipoprotein</keyword>
<gene>
    <name evidence="7" type="ORF">FHS16_004135</name>
</gene>
<keyword evidence="3" id="KW-0472">Membrane</keyword>
<keyword evidence="7" id="KW-0813">Transport</keyword>
<keyword evidence="7" id="KW-0762">Sugar transport</keyword>
<dbReference type="Gene3D" id="3.40.190.10">
    <property type="entry name" value="Periplasmic binding protein-like II"/>
    <property type="match status" value="1"/>
</dbReference>
<feature type="signal peptide" evidence="6">
    <location>
        <begin position="1"/>
        <end position="20"/>
    </location>
</feature>
<evidence type="ECO:0000256" key="4">
    <source>
        <dbReference type="ARBA" id="ARBA00023139"/>
    </source>
</evidence>
<keyword evidence="4" id="KW-0564">Palmitate</keyword>
<keyword evidence="1" id="KW-1003">Cell membrane</keyword>
<evidence type="ECO:0000256" key="5">
    <source>
        <dbReference type="ARBA" id="ARBA00023288"/>
    </source>
</evidence>
<keyword evidence="8" id="KW-1185">Reference proteome</keyword>
<dbReference type="PROSITE" id="PS51257">
    <property type="entry name" value="PROKAR_LIPOPROTEIN"/>
    <property type="match status" value="1"/>
</dbReference>
<evidence type="ECO:0000256" key="1">
    <source>
        <dbReference type="ARBA" id="ARBA00022475"/>
    </source>
</evidence>
<dbReference type="PANTHER" id="PTHR43649:SF33">
    <property type="entry name" value="POLYGALACTURONAN_RHAMNOGALACTURONAN-BINDING PROTEIN YTCQ"/>
    <property type="match status" value="1"/>
</dbReference>
<keyword evidence="2 6" id="KW-0732">Signal</keyword>
<dbReference type="InterPro" id="IPR050490">
    <property type="entry name" value="Bact_solute-bd_prot1"/>
</dbReference>
<reference evidence="7 8" key="1">
    <citation type="submission" date="2020-08" db="EMBL/GenBank/DDBJ databases">
        <title>Genomic Encyclopedia of Type Strains, Phase III (KMG-III): the genomes of soil and plant-associated and newly described type strains.</title>
        <authorList>
            <person name="Whitman W."/>
        </authorList>
    </citation>
    <scope>NUCLEOTIDE SEQUENCE [LARGE SCALE GENOMIC DNA]</scope>
    <source>
        <strain evidence="7 8">CECT 8234</strain>
    </source>
</reference>
<evidence type="ECO:0000313" key="7">
    <source>
        <dbReference type="EMBL" id="MBB3154059.1"/>
    </source>
</evidence>
<proteinExistence type="predicted"/>
<dbReference type="RefSeq" id="WP_183566794.1">
    <property type="nucleotide sequence ID" value="NZ_CBCSLB010000013.1"/>
</dbReference>
<dbReference type="PANTHER" id="PTHR43649">
    <property type="entry name" value="ARABINOSE-BINDING PROTEIN-RELATED"/>
    <property type="match status" value="1"/>
</dbReference>
<sequence length="456" mass="51724">MGIRKFGWFLIIFVLLFTQACTQKAPPSNEKITLNVWAWDGNYNRFAADFMAKNPNIRLQWIEPFEQSHKDILLNENIDFESYRKQYFEALDKAQPDVILLTESSTYHTLASTGKLLSLESYIEKEEFQKETYSQHLIEMLRSTGNGTLFAVAVGFYNEALFYNKTLLQQYGVEVPEAGLSWEAMLDITKLLPTGPEKDDIHGYFVGTREKPSTSWSVIKNIGLSRGLKYADLEQKKVTLNTESWQKIWEMVLEGYKSGAMYEHIEKMPINPLSGYPDIIPEIAYGPFFSGKSAFSIRSPYFIEVLKKGNVPFEWGIVPEPIDSKMAEGVSMSPSELYAINVASGHKEEAWELLNYLVSEERAKQLASSENIMDTLPARTNTVKSNDPQFAPFYALPPSQNAFYFEGTIPPKFSEKVSSIALKLFAELMEDKLTVAEALEKLQNEAQVEMNALSGS</sequence>
<feature type="chain" id="PRO_5038669571" evidence="6">
    <location>
        <begin position="21"/>
        <end position="456"/>
    </location>
</feature>
<evidence type="ECO:0000313" key="8">
    <source>
        <dbReference type="Proteomes" id="UP000518605"/>
    </source>
</evidence>
<dbReference type="Proteomes" id="UP000518605">
    <property type="component" value="Unassembled WGS sequence"/>
</dbReference>
<name>A0A7W5GB70_9BACL</name>
<dbReference type="EMBL" id="JACHXW010000013">
    <property type="protein sequence ID" value="MBB3154059.1"/>
    <property type="molecule type" value="Genomic_DNA"/>
</dbReference>
<dbReference type="Pfam" id="PF13416">
    <property type="entry name" value="SBP_bac_8"/>
    <property type="match status" value="1"/>
</dbReference>
<dbReference type="SUPFAM" id="SSF53850">
    <property type="entry name" value="Periplasmic binding protein-like II"/>
    <property type="match status" value="1"/>
</dbReference>